<dbReference type="OrthoDB" id="186587at2"/>
<name>A0A419RNG0_9SPHN</name>
<evidence type="ECO:0000313" key="2">
    <source>
        <dbReference type="EMBL" id="RJY06925.1"/>
    </source>
</evidence>
<feature type="domain" description="DJ-1/PfpI" evidence="1">
    <location>
        <begin position="18"/>
        <end position="177"/>
    </location>
</feature>
<dbReference type="InterPro" id="IPR052158">
    <property type="entry name" value="INH-QAR"/>
</dbReference>
<gene>
    <name evidence="2" type="ORF">D6201_12660</name>
</gene>
<organism evidence="2 3">
    <name type="scientific">Aurantiacibacter aquimixticola</name>
    <dbReference type="NCBI Taxonomy" id="1958945"/>
    <lineage>
        <taxon>Bacteria</taxon>
        <taxon>Pseudomonadati</taxon>
        <taxon>Pseudomonadota</taxon>
        <taxon>Alphaproteobacteria</taxon>
        <taxon>Sphingomonadales</taxon>
        <taxon>Erythrobacteraceae</taxon>
        <taxon>Aurantiacibacter</taxon>
    </lineage>
</organism>
<comment type="caution">
    <text evidence="2">The sequence shown here is derived from an EMBL/GenBank/DDBJ whole genome shotgun (WGS) entry which is preliminary data.</text>
</comment>
<dbReference type="PANTHER" id="PTHR43130">
    <property type="entry name" value="ARAC-FAMILY TRANSCRIPTIONAL REGULATOR"/>
    <property type="match status" value="1"/>
</dbReference>
<keyword evidence="3" id="KW-1185">Reference proteome</keyword>
<evidence type="ECO:0000313" key="3">
    <source>
        <dbReference type="Proteomes" id="UP000285232"/>
    </source>
</evidence>
<dbReference type="Proteomes" id="UP000285232">
    <property type="component" value="Unassembled WGS sequence"/>
</dbReference>
<dbReference type="SUPFAM" id="SSF52317">
    <property type="entry name" value="Class I glutamine amidotransferase-like"/>
    <property type="match status" value="1"/>
</dbReference>
<dbReference type="RefSeq" id="WP_120049422.1">
    <property type="nucleotide sequence ID" value="NZ_RAHX01000002.1"/>
</dbReference>
<dbReference type="Pfam" id="PF01965">
    <property type="entry name" value="DJ-1_PfpI"/>
    <property type="match status" value="1"/>
</dbReference>
<protein>
    <submittedName>
        <fullName evidence="2">DJ-1/PfpI family protein</fullName>
    </submittedName>
</protein>
<dbReference type="InterPro" id="IPR029062">
    <property type="entry name" value="Class_I_gatase-like"/>
</dbReference>
<dbReference type="Gene3D" id="3.40.50.880">
    <property type="match status" value="1"/>
</dbReference>
<dbReference type="PANTHER" id="PTHR43130:SF2">
    <property type="entry name" value="DJ-1_PFPI DOMAIN-CONTAINING PROTEIN"/>
    <property type="match status" value="1"/>
</dbReference>
<sequence>MSAVSEIALGGGQMPPLRIAMLIHPMMTLLDMAGPQSALGMHGETYLVWKDREPVLTDSGITIMPTHTFDDYPRDLDVLFAPGGFGTSDWLEDEEVIGFLAEAGKDAKYITSVCSGSLLLAAAGLLDGYRAGTHWAARGALAAMGVEVGEERVVIDRNRMTGGGVTAGIDFGLTLLAELRGEAVAKATTLAMEYDPDPPFKGGTPASAEPEILAMVKQMTGEMDSSTMDIAQRIAESRSQ</sequence>
<dbReference type="InterPro" id="IPR002818">
    <property type="entry name" value="DJ-1/PfpI"/>
</dbReference>
<dbReference type="GO" id="GO:0006355">
    <property type="term" value="P:regulation of DNA-templated transcription"/>
    <property type="evidence" value="ECO:0007669"/>
    <property type="project" value="TreeGrafter"/>
</dbReference>
<dbReference type="AlphaFoldDB" id="A0A419RNG0"/>
<proteinExistence type="predicted"/>
<accession>A0A419RNG0</accession>
<dbReference type="CDD" id="cd03139">
    <property type="entry name" value="GATase1_PfpI_2"/>
    <property type="match status" value="1"/>
</dbReference>
<evidence type="ECO:0000259" key="1">
    <source>
        <dbReference type="Pfam" id="PF01965"/>
    </source>
</evidence>
<dbReference type="EMBL" id="RAHX01000002">
    <property type="protein sequence ID" value="RJY06925.1"/>
    <property type="molecule type" value="Genomic_DNA"/>
</dbReference>
<reference evidence="2 3" key="1">
    <citation type="journal article" date="2017" name="Int. J. Syst. Evol. Microbiol.">
        <title>Erythrobacter aquimixticola sp. nov., isolated from the junction between the ocean and a freshwater spring.</title>
        <authorList>
            <person name="Park S."/>
            <person name="Jung Y.T."/>
            <person name="Choi S.J."/>
            <person name="Yoon J.H."/>
        </authorList>
    </citation>
    <scope>NUCLEOTIDE SEQUENCE [LARGE SCALE GENOMIC DNA]</scope>
    <source>
        <strain evidence="2 3">JSSK-14</strain>
    </source>
</reference>